<sequence length="75" mass="8012">MKGFFGAVLIAIGLLVAGLCGLCTGFFFLMFLGEGEPSSVILPLLLGGIPTLTGIGLFQWGRSLLRQAREDERPQ</sequence>
<name>A0ABU3N6Z8_9SPHN</name>
<reference evidence="2" key="1">
    <citation type="submission" date="2022-04" db="EMBL/GenBank/DDBJ databases">
        <title>Tomato heritable bacteria conferring resistance against bacterial wilt.</title>
        <authorList>
            <person name="Yin J."/>
        </authorList>
    </citation>
    <scope>NUCLEOTIDE SEQUENCE</scope>
    <source>
        <strain evidence="2">Cra20</strain>
    </source>
</reference>
<feature type="transmembrane region" description="Helical" evidence="1">
    <location>
        <begin position="7"/>
        <end position="33"/>
    </location>
</feature>
<accession>A0ABU3N6Z8</accession>
<comment type="caution">
    <text evidence="2">The sequence shown here is derived from an EMBL/GenBank/DDBJ whole genome shotgun (WGS) entry which is preliminary data.</text>
</comment>
<proteinExistence type="predicted"/>
<keyword evidence="1" id="KW-1133">Transmembrane helix</keyword>
<dbReference type="EMBL" id="JALMLT010000003">
    <property type="protein sequence ID" value="MDT8759542.1"/>
    <property type="molecule type" value="Genomic_DNA"/>
</dbReference>
<organism evidence="2">
    <name type="scientific">Sphingomonas psychrotolerans</name>
    <dbReference type="NCBI Taxonomy" id="1327635"/>
    <lineage>
        <taxon>Bacteria</taxon>
        <taxon>Pseudomonadati</taxon>
        <taxon>Pseudomonadota</taxon>
        <taxon>Alphaproteobacteria</taxon>
        <taxon>Sphingomonadales</taxon>
        <taxon>Sphingomonadaceae</taxon>
        <taxon>Sphingomonas</taxon>
    </lineage>
</organism>
<evidence type="ECO:0000313" key="2">
    <source>
        <dbReference type="EMBL" id="MDT8759542.1"/>
    </source>
</evidence>
<protein>
    <submittedName>
        <fullName evidence="2">Uncharacterized protein</fullName>
    </submittedName>
</protein>
<feature type="transmembrane region" description="Helical" evidence="1">
    <location>
        <begin position="39"/>
        <end position="60"/>
    </location>
</feature>
<gene>
    <name evidence="2" type="ORF">MZO42_12620</name>
</gene>
<keyword evidence="1" id="KW-0472">Membrane</keyword>
<evidence type="ECO:0000256" key="1">
    <source>
        <dbReference type="SAM" id="Phobius"/>
    </source>
</evidence>
<keyword evidence="1" id="KW-0812">Transmembrane</keyword>